<comment type="caution">
    <text evidence="7">Lacks conserved residue(s) required for the propagation of feature annotation.</text>
</comment>
<feature type="binding site" evidence="7">
    <location>
        <begin position="258"/>
        <end position="264"/>
    </location>
    <ligand>
        <name>GTP</name>
        <dbReference type="ChEBI" id="CHEBI:37565"/>
    </ligand>
</feature>
<dbReference type="STRING" id="634430.SAMN04488241_103187"/>
<keyword evidence="7" id="KW-0479">Metal-binding</keyword>
<evidence type="ECO:0000256" key="4">
    <source>
        <dbReference type="ARBA" id="ARBA00022801"/>
    </source>
</evidence>
<feature type="binding site" evidence="7">
    <location>
        <position position="91"/>
    </location>
    <ligand>
        <name>(6S)-5-formyl-5,6,7,8-tetrahydrofolate</name>
        <dbReference type="ChEBI" id="CHEBI:57457"/>
    </ligand>
</feature>
<dbReference type="GO" id="GO:0005525">
    <property type="term" value="F:GTP binding"/>
    <property type="evidence" value="ECO:0007669"/>
    <property type="project" value="UniProtKB-UniRule"/>
</dbReference>
<feature type="domain" description="GTP-binding protein TrmE N-terminal" evidence="9">
    <location>
        <begin position="17"/>
        <end position="131"/>
    </location>
</feature>
<dbReference type="EC" id="3.6.-.-" evidence="7"/>
<keyword evidence="2 7" id="KW-0819">tRNA processing</keyword>
<comment type="subcellular location">
    <subcellularLocation>
        <location evidence="7">Cytoplasm</location>
    </subcellularLocation>
</comment>
<dbReference type="OrthoDB" id="9805918at2"/>
<organism evidence="11 12">
    <name type="scientific">Sphingomonas rubra</name>
    <dbReference type="NCBI Taxonomy" id="634430"/>
    <lineage>
        <taxon>Bacteria</taxon>
        <taxon>Pseudomonadati</taxon>
        <taxon>Pseudomonadota</taxon>
        <taxon>Alphaproteobacteria</taxon>
        <taxon>Sphingomonadales</taxon>
        <taxon>Sphingomonadaceae</taxon>
        <taxon>Sphingomonas</taxon>
    </lineage>
</organism>
<dbReference type="InterPro" id="IPR004520">
    <property type="entry name" value="GTPase_MnmE"/>
</dbReference>
<feature type="binding site" evidence="7">
    <location>
        <position position="438"/>
    </location>
    <ligand>
        <name>(6S)-5-formyl-5,6,7,8-tetrahydrofolate</name>
        <dbReference type="ChEBI" id="CHEBI:57457"/>
    </ligand>
</feature>
<dbReference type="Gene3D" id="3.30.1360.120">
    <property type="entry name" value="Probable tRNA modification gtpase trme, domain 1"/>
    <property type="match status" value="1"/>
</dbReference>
<comment type="similarity">
    <text evidence="1 7">Belongs to the TRAFAC class TrmE-Era-EngA-EngB-Septin-like GTPase superfamily. TrmE GTPase family.</text>
</comment>
<dbReference type="FunFam" id="3.30.1360.120:FF:000007">
    <property type="entry name" value="tRNA modification GTPase GTPBP3, mitochondrial"/>
    <property type="match status" value="1"/>
</dbReference>
<keyword evidence="6 7" id="KW-0342">GTP-binding</keyword>
<evidence type="ECO:0000259" key="9">
    <source>
        <dbReference type="Pfam" id="PF10396"/>
    </source>
</evidence>
<dbReference type="InterPro" id="IPR031168">
    <property type="entry name" value="G_TrmE"/>
</dbReference>
<dbReference type="InterPro" id="IPR025867">
    <property type="entry name" value="MnmE_helical"/>
</dbReference>
<keyword evidence="5 7" id="KW-0630">Potassium</keyword>
<dbReference type="AlphaFoldDB" id="A0A1I5RDS9"/>
<dbReference type="GO" id="GO:0002098">
    <property type="term" value="P:tRNA wobble uridine modification"/>
    <property type="evidence" value="ECO:0007669"/>
    <property type="project" value="TreeGrafter"/>
</dbReference>
<comment type="cofactor">
    <cofactor evidence="7">
        <name>K(+)</name>
        <dbReference type="ChEBI" id="CHEBI:29103"/>
    </cofactor>
    <text evidence="7">Binds 1 potassium ion per subunit.</text>
</comment>
<dbReference type="NCBIfam" id="TIGR00231">
    <property type="entry name" value="small_GTP"/>
    <property type="match status" value="1"/>
</dbReference>
<evidence type="ECO:0000256" key="6">
    <source>
        <dbReference type="ARBA" id="ARBA00023134"/>
    </source>
</evidence>
<dbReference type="CDD" id="cd14858">
    <property type="entry name" value="TrmE_N"/>
    <property type="match status" value="1"/>
</dbReference>
<dbReference type="InterPro" id="IPR005225">
    <property type="entry name" value="Small_GTP-bd"/>
</dbReference>
<dbReference type="PANTHER" id="PTHR42714:SF2">
    <property type="entry name" value="TRNA MODIFICATION GTPASE GTPBP3, MITOCHONDRIAL"/>
    <property type="match status" value="1"/>
</dbReference>
<evidence type="ECO:0000259" key="10">
    <source>
        <dbReference type="Pfam" id="PF12631"/>
    </source>
</evidence>
<dbReference type="GO" id="GO:0005737">
    <property type="term" value="C:cytoplasm"/>
    <property type="evidence" value="ECO:0007669"/>
    <property type="project" value="UniProtKB-SubCell"/>
</dbReference>
<dbReference type="NCBIfam" id="NF003661">
    <property type="entry name" value="PRK05291.1-3"/>
    <property type="match status" value="1"/>
</dbReference>
<evidence type="ECO:0000256" key="5">
    <source>
        <dbReference type="ARBA" id="ARBA00022958"/>
    </source>
</evidence>
<accession>A0A1I5RDS9</accession>
<keyword evidence="7" id="KW-0963">Cytoplasm</keyword>
<dbReference type="GO" id="GO:0030488">
    <property type="term" value="P:tRNA methylation"/>
    <property type="evidence" value="ECO:0007669"/>
    <property type="project" value="TreeGrafter"/>
</dbReference>
<feature type="binding site" evidence="7">
    <location>
        <begin position="283"/>
        <end position="286"/>
    </location>
    <ligand>
        <name>GTP</name>
        <dbReference type="ChEBI" id="CHEBI:37565"/>
    </ligand>
</feature>
<evidence type="ECO:0000256" key="2">
    <source>
        <dbReference type="ARBA" id="ARBA00022694"/>
    </source>
</evidence>
<sequence>MATAAGRHDEARGVTDTIVALSSGRPPAAIGVIRVSGPAALVAAATLAGTLPPPRIAGLRALRDANGAMLDRALVLVFPGSRSATGEDLVEFHCHGGRAVIAAVEAALVAATGCRAALPGEFTRRALTNGRIDLAEAEGLADLLEAETEAQRVAALAAAEGRISRQVATWMASAAAISARIEALIDHDDEGDVETGEEVLAAIMADAAVLGTEIAFAVEAPPVERLRDGVRVVIAGPPNAGKSTLLNLLGEREAAIVSPIAGTTRDMVEAPVVRRGRAFVLTDTAGLTRSDDVVEMIGVDRARYAIEAADILLWLGDEPPPRDDAIPIHSRADAAERRVVPAGRLAISRDAPRSIESLWNVIEERASALLPRIDGLPWRQRHQQLCGEAAAALLQGSNDPVLLAENCRTARVRLAAIVGIDATEAMLDALFSRFCLGK</sequence>
<keyword evidence="3 7" id="KW-0547">Nucleotide-binding</keyword>
<dbReference type="Pfam" id="PF10396">
    <property type="entry name" value="TrmE_N"/>
    <property type="match status" value="1"/>
</dbReference>
<dbReference type="GO" id="GO:0003924">
    <property type="term" value="F:GTPase activity"/>
    <property type="evidence" value="ECO:0007669"/>
    <property type="project" value="UniProtKB-UniRule"/>
</dbReference>
<dbReference type="InterPro" id="IPR027266">
    <property type="entry name" value="TrmE/GcvT-like"/>
</dbReference>
<dbReference type="SUPFAM" id="SSF52540">
    <property type="entry name" value="P-loop containing nucleoside triphosphate hydrolases"/>
    <property type="match status" value="1"/>
</dbReference>
<dbReference type="SUPFAM" id="SSF103025">
    <property type="entry name" value="Folate-binding domain"/>
    <property type="match status" value="1"/>
</dbReference>
<keyword evidence="7" id="KW-0460">Magnesium</keyword>
<feature type="binding site" evidence="7">
    <location>
        <position position="260"/>
    </location>
    <ligand>
        <name>K(+)</name>
        <dbReference type="ChEBI" id="CHEBI:29103"/>
    </ligand>
</feature>
<feature type="binding site" evidence="7">
    <location>
        <position position="239"/>
    </location>
    <ligand>
        <name>K(+)</name>
        <dbReference type="ChEBI" id="CHEBI:29103"/>
    </ligand>
</feature>
<dbReference type="Pfam" id="PF01926">
    <property type="entry name" value="MMR_HSR1"/>
    <property type="match status" value="1"/>
</dbReference>
<dbReference type="Pfam" id="PF12631">
    <property type="entry name" value="MnmE_helical"/>
    <property type="match status" value="1"/>
</dbReference>
<dbReference type="InterPro" id="IPR006073">
    <property type="entry name" value="GTP-bd"/>
</dbReference>
<evidence type="ECO:0000313" key="11">
    <source>
        <dbReference type="EMBL" id="SFP56615.1"/>
    </source>
</evidence>
<dbReference type="Gene3D" id="1.20.120.430">
    <property type="entry name" value="tRNA modification GTPase MnmE domain 2"/>
    <property type="match status" value="1"/>
</dbReference>
<dbReference type="PANTHER" id="PTHR42714">
    <property type="entry name" value="TRNA MODIFICATION GTPASE GTPBP3"/>
    <property type="match status" value="1"/>
</dbReference>
<dbReference type="InterPro" id="IPR027417">
    <property type="entry name" value="P-loop_NTPase"/>
</dbReference>
<gene>
    <name evidence="7" type="primary">mnmE</name>
    <name evidence="7" type="synonym">trmE</name>
    <name evidence="11" type="ORF">SAMN04488241_103187</name>
</gene>
<dbReference type="InterPro" id="IPR018948">
    <property type="entry name" value="GTP-bd_TrmE_N"/>
</dbReference>
<proteinExistence type="inferred from homology"/>
<evidence type="ECO:0000259" key="8">
    <source>
        <dbReference type="Pfam" id="PF01926"/>
    </source>
</evidence>
<dbReference type="Proteomes" id="UP000199586">
    <property type="component" value="Unassembled WGS sequence"/>
</dbReference>
<dbReference type="HAMAP" id="MF_00379">
    <property type="entry name" value="GTPase_MnmE"/>
    <property type="match status" value="1"/>
</dbReference>
<evidence type="ECO:0000256" key="1">
    <source>
        <dbReference type="ARBA" id="ARBA00011043"/>
    </source>
</evidence>
<feature type="binding site" evidence="7">
    <location>
        <position position="264"/>
    </location>
    <ligand>
        <name>Mg(2+)</name>
        <dbReference type="ChEBI" id="CHEBI:18420"/>
    </ligand>
</feature>
<dbReference type="CDD" id="cd04164">
    <property type="entry name" value="trmE"/>
    <property type="match status" value="1"/>
</dbReference>
<feature type="domain" description="G" evidence="8">
    <location>
        <begin position="231"/>
        <end position="321"/>
    </location>
</feature>
<evidence type="ECO:0000313" key="12">
    <source>
        <dbReference type="Proteomes" id="UP000199586"/>
    </source>
</evidence>
<keyword evidence="4 7" id="KW-0378">Hydrolase</keyword>
<dbReference type="GO" id="GO:0046872">
    <property type="term" value="F:metal ion binding"/>
    <property type="evidence" value="ECO:0007669"/>
    <property type="project" value="UniProtKB-KW"/>
</dbReference>
<keyword evidence="12" id="KW-1185">Reference proteome</keyword>
<feature type="binding site" evidence="7">
    <location>
        <position position="258"/>
    </location>
    <ligand>
        <name>K(+)</name>
        <dbReference type="ChEBI" id="CHEBI:29103"/>
    </ligand>
</feature>
<dbReference type="EMBL" id="FOXP01000003">
    <property type="protein sequence ID" value="SFP56615.1"/>
    <property type="molecule type" value="Genomic_DNA"/>
</dbReference>
<dbReference type="Gene3D" id="3.40.50.300">
    <property type="entry name" value="P-loop containing nucleotide triphosphate hydrolases"/>
    <property type="match status" value="1"/>
</dbReference>
<evidence type="ECO:0000256" key="7">
    <source>
        <dbReference type="HAMAP-Rule" id="MF_00379"/>
    </source>
</evidence>
<feature type="binding site" evidence="7">
    <location>
        <begin position="239"/>
        <end position="244"/>
    </location>
    <ligand>
        <name>GTP</name>
        <dbReference type="ChEBI" id="CHEBI:37565"/>
    </ligand>
</feature>
<feature type="binding site" evidence="7">
    <location>
        <position position="263"/>
    </location>
    <ligand>
        <name>K(+)</name>
        <dbReference type="ChEBI" id="CHEBI:29103"/>
    </ligand>
</feature>
<feature type="binding site" evidence="7">
    <location>
        <position position="34"/>
    </location>
    <ligand>
        <name>(6S)-5-formyl-5,6,7,8-tetrahydrofolate</name>
        <dbReference type="ChEBI" id="CHEBI:57457"/>
    </ligand>
</feature>
<feature type="binding site" evidence="7">
    <location>
        <position position="131"/>
    </location>
    <ligand>
        <name>(6S)-5-formyl-5,6,7,8-tetrahydrofolate</name>
        <dbReference type="ChEBI" id="CHEBI:57457"/>
    </ligand>
</feature>
<name>A0A1I5RDS9_9SPHN</name>
<comment type="function">
    <text evidence="7">Exhibits a very high intrinsic GTPase hydrolysis rate. Involved in the addition of a carboxymethylaminomethyl (cmnm) group at the wobble position (U34) of certain tRNAs, forming tRNA-cmnm(5)s(2)U34.</text>
</comment>
<reference evidence="11 12" key="1">
    <citation type="submission" date="2016-10" db="EMBL/GenBank/DDBJ databases">
        <authorList>
            <person name="de Groot N.N."/>
        </authorList>
    </citation>
    <scope>NUCLEOTIDE SEQUENCE [LARGE SCALE GENOMIC DNA]</scope>
    <source>
        <strain evidence="11 12">CGMCC 1.9113</strain>
    </source>
</reference>
<protein>
    <recommendedName>
        <fullName evidence="7">tRNA modification GTPase MnmE</fullName>
        <ecNumber evidence="7">3.6.-.-</ecNumber>
    </recommendedName>
</protein>
<evidence type="ECO:0000256" key="3">
    <source>
        <dbReference type="ARBA" id="ARBA00022741"/>
    </source>
</evidence>
<feature type="domain" description="MnmE helical" evidence="10">
    <location>
        <begin position="134"/>
        <end position="435"/>
    </location>
</feature>
<feature type="binding site" evidence="7">
    <location>
        <position position="243"/>
    </location>
    <ligand>
        <name>Mg(2+)</name>
        <dbReference type="ChEBI" id="CHEBI:18420"/>
    </ligand>
</feature>
<dbReference type="InterPro" id="IPR027368">
    <property type="entry name" value="MnmE_dom2"/>
</dbReference>
<comment type="subunit">
    <text evidence="7">Homodimer. Heterotetramer of two MnmE and two MnmG subunits.</text>
</comment>